<name>A0AAP9CG98_9SPIR</name>
<gene>
    <name evidence="2" type="ORF">CNO13_03415</name>
    <name evidence="3" type="ORF">EZU67_03405</name>
</gene>
<dbReference type="EMBL" id="CP036557">
    <property type="protein sequence ID" value="QBK62192.1"/>
    <property type="molecule type" value="Genomic_DNA"/>
</dbReference>
<keyword evidence="1" id="KW-0812">Transmembrane</keyword>
<proteinExistence type="predicted"/>
<evidence type="ECO:0000313" key="2">
    <source>
        <dbReference type="EMBL" id="ATQ16200.1"/>
    </source>
</evidence>
<keyword evidence="4" id="KW-1185">Reference proteome</keyword>
<reference evidence="5" key="1">
    <citation type="submission" date="2019-03" db="EMBL/GenBank/DDBJ databases">
        <title>Whole genome sequencing of Borrelia miyamotoi strains isolated at the Russian territory.</title>
        <authorList>
            <person name="Kuleshov K.V."/>
            <person name="Platonov A.E."/>
            <person name="Goptar I.A."/>
            <person name="Shipulin G.A."/>
            <person name="Markelov M.L."/>
            <person name="Koetsveld J."/>
            <person name="Kolyasnikova N.M."/>
            <person name="Sarksyan D.S."/>
            <person name="Toporkova M.G."/>
            <person name="Hovius J.W."/>
        </authorList>
    </citation>
    <scope>NUCLEOTIDE SEQUENCE [LARGE SCALE GENOMIC DNA]</scope>
    <source>
        <strain evidence="4">Yekat-1</strain>
        <strain evidence="5">Yekat-76</strain>
    </source>
</reference>
<dbReference type="AlphaFoldDB" id="A0AAP9CG98"/>
<evidence type="ECO:0000256" key="1">
    <source>
        <dbReference type="SAM" id="Phobius"/>
    </source>
</evidence>
<keyword evidence="1" id="KW-1133">Transmembrane helix</keyword>
<dbReference type="Proteomes" id="UP000230633">
    <property type="component" value="Chromosome"/>
</dbReference>
<protein>
    <recommendedName>
        <fullName evidence="6">Protein BatD</fullName>
    </recommendedName>
</protein>
<dbReference type="RefSeq" id="WP_025443947.1">
    <property type="nucleotide sequence ID" value="NZ_AP024371.1"/>
</dbReference>
<dbReference type="Proteomes" id="UP000291995">
    <property type="component" value="Chromosome"/>
</dbReference>
<dbReference type="GeneID" id="75117883"/>
<keyword evidence="1" id="KW-0472">Membrane</keyword>
<evidence type="ECO:0008006" key="6">
    <source>
        <dbReference type="Google" id="ProtNLM"/>
    </source>
</evidence>
<sequence length="299" mass="34588">MRNTIFLFAFFLSFDLFSYELRNEIFIPTRYYVGDTVELKFSLILSEDEIFIPIEFEKIKNEFVEIKSLVYRPESGELIICFVSFYVGSNTLPRIYAGNVVNGNKFFKIILNNIKINTSKLVSDNDSLKIQDIEGVLFLPGTNTYLIIFLLALVLVPYLFINFLKFVKQLLVFLVMRHRLRKPYKVFQKQLVVLSNYVKNNEEQAVVYNLLNSSLRVYLSKKTGFNFNAITTTEISEILQSINVPYEICSIFVNVFRLSDFSKFSGINLSGGNLSLILEDLKKAAFSFDEFIRGDNVNI</sequence>
<evidence type="ECO:0000313" key="4">
    <source>
        <dbReference type="Proteomes" id="UP000230633"/>
    </source>
</evidence>
<evidence type="ECO:0000313" key="5">
    <source>
        <dbReference type="Proteomes" id="UP000291995"/>
    </source>
</evidence>
<accession>A0AAP9CG98</accession>
<organism evidence="3 5">
    <name type="scientific">Borrelia miyamotoi</name>
    <dbReference type="NCBI Taxonomy" id="47466"/>
    <lineage>
        <taxon>Bacteria</taxon>
        <taxon>Pseudomonadati</taxon>
        <taxon>Spirochaetota</taxon>
        <taxon>Spirochaetia</taxon>
        <taxon>Spirochaetales</taxon>
        <taxon>Borreliaceae</taxon>
        <taxon>Borrelia</taxon>
    </lineage>
</organism>
<feature type="transmembrane region" description="Helical" evidence="1">
    <location>
        <begin position="145"/>
        <end position="167"/>
    </location>
</feature>
<evidence type="ECO:0000313" key="3">
    <source>
        <dbReference type="EMBL" id="QBK62192.1"/>
    </source>
</evidence>
<dbReference type="EMBL" id="CP024333">
    <property type="protein sequence ID" value="ATQ16200.1"/>
    <property type="molecule type" value="Genomic_DNA"/>
</dbReference>
<reference evidence="3" key="2">
    <citation type="submission" date="2022-12" db="EMBL/GenBank/DDBJ databases">
        <title>Whole genome sequencing of Borrelia miyamotoi strains isolated at the Russian territory.</title>
        <authorList>
            <person name="Kuleshov K.V."/>
            <person name="Platonov A.E."/>
            <person name="Goptar I.A."/>
            <person name="Shipulin G.A."/>
            <person name="Markelov M.L."/>
            <person name="Koetsveld J."/>
            <person name="Kolyasnikova N.M."/>
            <person name="Sarksyan D.S."/>
            <person name="Toporkova M.G."/>
            <person name="Hovius J.W."/>
        </authorList>
    </citation>
    <scope>NUCLEOTIDE SEQUENCE</scope>
    <source>
        <strain evidence="2">Yekat-1</strain>
        <strain evidence="3">Yekat-76</strain>
    </source>
</reference>